<accession>A0ABT5EYR2</accession>
<protein>
    <submittedName>
        <fullName evidence="2">Uncharacterized protein</fullName>
    </submittedName>
</protein>
<evidence type="ECO:0000256" key="1">
    <source>
        <dbReference type="SAM" id="Phobius"/>
    </source>
</evidence>
<keyword evidence="1" id="KW-0472">Membrane</keyword>
<evidence type="ECO:0000313" key="3">
    <source>
        <dbReference type="Proteomes" id="UP001221411"/>
    </source>
</evidence>
<proteinExistence type="predicted"/>
<evidence type="ECO:0000313" key="2">
    <source>
        <dbReference type="EMBL" id="MDC0746407.1"/>
    </source>
</evidence>
<dbReference type="Proteomes" id="UP001221411">
    <property type="component" value="Unassembled WGS sequence"/>
</dbReference>
<feature type="transmembrane region" description="Helical" evidence="1">
    <location>
        <begin position="63"/>
        <end position="81"/>
    </location>
</feature>
<name>A0ABT5EYR2_9BACT</name>
<comment type="caution">
    <text evidence="2">The sequence shown here is derived from an EMBL/GenBank/DDBJ whole genome shotgun (WGS) entry which is preliminary data.</text>
</comment>
<dbReference type="EMBL" id="JAQNDO010000001">
    <property type="protein sequence ID" value="MDC0746407.1"/>
    <property type="molecule type" value="Genomic_DNA"/>
</dbReference>
<keyword evidence="3" id="KW-1185">Reference proteome</keyword>
<keyword evidence="1" id="KW-0812">Transmembrane</keyword>
<keyword evidence="1" id="KW-1133">Transmembrane helix</keyword>
<gene>
    <name evidence="2" type="ORF">POL67_34075</name>
</gene>
<sequence>MRAQTPYRQADPLGALVSEHPVSLAQQGIRIGVGLFCLLVAADCVALPFFIIPDHLGHDLASLVVFGGAALVFGALGFWAFSHFVRARGQRVEVHEEGLRIGRGNDTRDLRFQDITSVGGLFWEALGDAPPAVSALWIDDRTGDRIRLPTPVRDPYKLGRELAARTFDRRLEEAERRIQEKGRVLFGRCMLDEMRLHLGEGDAVSRQAVRRAKLSSRWIEVRLDPGGKRLVPTEEVPDADVLLVMLRPKAEA</sequence>
<feature type="transmembrane region" description="Helical" evidence="1">
    <location>
        <begin position="31"/>
        <end position="51"/>
    </location>
</feature>
<reference evidence="2 3" key="1">
    <citation type="submission" date="2022-11" db="EMBL/GenBank/DDBJ databases">
        <title>Minimal conservation of predation-associated metabolite biosynthetic gene clusters underscores biosynthetic potential of Myxococcota including descriptions for ten novel species: Archangium lansinium sp. nov., Myxococcus landrumus sp. nov., Nannocystis bai.</title>
        <authorList>
            <person name="Ahearne A."/>
            <person name="Stevens C."/>
            <person name="Dowd S."/>
        </authorList>
    </citation>
    <scope>NUCLEOTIDE SEQUENCE [LARGE SCALE GENOMIC DNA]</scope>
    <source>
        <strain evidence="2 3">RJM3</strain>
    </source>
</reference>
<organism evidence="2 3">
    <name type="scientific">Polyangium mundeleinium</name>
    <dbReference type="NCBI Taxonomy" id="2995306"/>
    <lineage>
        <taxon>Bacteria</taxon>
        <taxon>Pseudomonadati</taxon>
        <taxon>Myxococcota</taxon>
        <taxon>Polyangia</taxon>
        <taxon>Polyangiales</taxon>
        <taxon>Polyangiaceae</taxon>
        <taxon>Polyangium</taxon>
    </lineage>
</organism>
<dbReference type="RefSeq" id="WP_271924789.1">
    <property type="nucleotide sequence ID" value="NZ_JAQNDO010000001.1"/>
</dbReference>